<comment type="caution">
    <text evidence="2">The sequence shown here is derived from an EMBL/GenBank/DDBJ whole genome shotgun (WGS) entry which is preliminary data.</text>
</comment>
<evidence type="ECO:0000256" key="1">
    <source>
        <dbReference type="SAM" id="MobiDB-lite"/>
    </source>
</evidence>
<gene>
    <name evidence="2" type="ORF">AVEN_61960_1</name>
</gene>
<feature type="region of interest" description="Disordered" evidence="1">
    <location>
        <begin position="1"/>
        <end position="104"/>
    </location>
</feature>
<name>A0A4Y2SN21_ARAVE</name>
<feature type="compositionally biased region" description="Polar residues" evidence="1">
    <location>
        <begin position="88"/>
        <end position="104"/>
    </location>
</feature>
<protein>
    <submittedName>
        <fullName evidence="2">Uncharacterized protein</fullName>
    </submittedName>
</protein>
<dbReference type="AlphaFoldDB" id="A0A4Y2SN21"/>
<keyword evidence="3" id="KW-1185">Reference proteome</keyword>
<reference evidence="2 3" key="1">
    <citation type="journal article" date="2019" name="Sci. Rep.">
        <title>Orb-weaving spider Araneus ventricosus genome elucidates the spidroin gene catalogue.</title>
        <authorList>
            <person name="Kono N."/>
            <person name="Nakamura H."/>
            <person name="Ohtoshi R."/>
            <person name="Moran D.A.P."/>
            <person name="Shinohara A."/>
            <person name="Yoshida Y."/>
            <person name="Fujiwara M."/>
            <person name="Mori M."/>
            <person name="Tomita M."/>
            <person name="Arakawa K."/>
        </authorList>
    </citation>
    <scope>NUCLEOTIDE SEQUENCE [LARGE SCALE GENOMIC DNA]</scope>
</reference>
<sequence>MEANQTIGRSRKNALCRETSSPPWRYRPSGIGQSDSGDPISGQHLRSSPFAFHSVLPSRKRGGGTVNTHSSSNHSNLRGHSRVLHTPPKNSTVPPLPSNYSMIV</sequence>
<organism evidence="2 3">
    <name type="scientific">Araneus ventricosus</name>
    <name type="common">Orbweaver spider</name>
    <name type="synonym">Epeira ventricosa</name>
    <dbReference type="NCBI Taxonomy" id="182803"/>
    <lineage>
        <taxon>Eukaryota</taxon>
        <taxon>Metazoa</taxon>
        <taxon>Ecdysozoa</taxon>
        <taxon>Arthropoda</taxon>
        <taxon>Chelicerata</taxon>
        <taxon>Arachnida</taxon>
        <taxon>Araneae</taxon>
        <taxon>Araneomorphae</taxon>
        <taxon>Entelegynae</taxon>
        <taxon>Araneoidea</taxon>
        <taxon>Araneidae</taxon>
        <taxon>Araneus</taxon>
    </lineage>
</organism>
<proteinExistence type="predicted"/>
<evidence type="ECO:0000313" key="2">
    <source>
        <dbReference type="EMBL" id="GBN89311.1"/>
    </source>
</evidence>
<dbReference type="Proteomes" id="UP000499080">
    <property type="component" value="Unassembled WGS sequence"/>
</dbReference>
<evidence type="ECO:0000313" key="3">
    <source>
        <dbReference type="Proteomes" id="UP000499080"/>
    </source>
</evidence>
<accession>A0A4Y2SN21</accession>
<dbReference type="EMBL" id="BGPR01022718">
    <property type="protein sequence ID" value="GBN89311.1"/>
    <property type="molecule type" value="Genomic_DNA"/>
</dbReference>